<evidence type="ECO:0000313" key="3">
    <source>
        <dbReference type="Proteomes" id="UP000612899"/>
    </source>
</evidence>
<protein>
    <submittedName>
        <fullName evidence="2">Short-chain dehydrogenase</fullName>
    </submittedName>
</protein>
<dbReference type="Proteomes" id="UP000612899">
    <property type="component" value="Unassembled WGS sequence"/>
</dbReference>
<organism evidence="2 3">
    <name type="scientific">Rhizocola hellebori</name>
    <dbReference type="NCBI Taxonomy" id="1392758"/>
    <lineage>
        <taxon>Bacteria</taxon>
        <taxon>Bacillati</taxon>
        <taxon>Actinomycetota</taxon>
        <taxon>Actinomycetes</taxon>
        <taxon>Micromonosporales</taxon>
        <taxon>Micromonosporaceae</taxon>
        <taxon>Rhizocola</taxon>
    </lineage>
</organism>
<dbReference type="InterPro" id="IPR036291">
    <property type="entry name" value="NAD(P)-bd_dom_sf"/>
</dbReference>
<evidence type="ECO:0000313" key="2">
    <source>
        <dbReference type="EMBL" id="GIH02073.1"/>
    </source>
</evidence>
<dbReference type="EMBL" id="BONY01000001">
    <property type="protein sequence ID" value="GIH02073.1"/>
    <property type="molecule type" value="Genomic_DNA"/>
</dbReference>
<proteinExistence type="inferred from homology"/>
<dbReference type="InterPro" id="IPR050259">
    <property type="entry name" value="SDR"/>
</dbReference>
<dbReference type="AlphaFoldDB" id="A0A8J3Q1I2"/>
<keyword evidence="3" id="KW-1185">Reference proteome</keyword>
<dbReference type="PANTHER" id="PTHR42879:SF2">
    <property type="entry name" value="3-OXOACYL-[ACYL-CARRIER-PROTEIN] REDUCTASE FABG"/>
    <property type="match status" value="1"/>
</dbReference>
<dbReference type="SUPFAM" id="SSF51735">
    <property type="entry name" value="NAD(P)-binding Rossmann-fold domains"/>
    <property type="match status" value="1"/>
</dbReference>
<dbReference type="Gene3D" id="3.40.50.720">
    <property type="entry name" value="NAD(P)-binding Rossmann-like Domain"/>
    <property type="match status" value="1"/>
</dbReference>
<sequence length="216" mass="22687">MGRRPEPLAETVDTVNELVRAKLVRAISGDLCSVQEVQRVAAELRTQKIDVLVNNAGGNFAAQAAQDLAGVRQTWLDNLEGNILPTVLLTHALLPLMARPGGRIIAVTSIAALRGPATYGGAKAALHPWVYDLATQLAPQGITVNAVAPGYIPATEFYGARMNPEFHAGRAAQNPMNRGGEVEEVAATVAHLCSPQAGFLTGQIIQINGGAQLGRG</sequence>
<dbReference type="PRINTS" id="PR00080">
    <property type="entry name" value="SDRFAMILY"/>
</dbReference>
<evidence type="ECO:0000256" key="1">
    <source>
        <dbReference type="ARBA" id="ARBA00006484"/>
    </source>
</evidence>
<reference evidence="2" key="1">
    <citation type="submission" date="2021-01" db="EMBL/GenBank/DDBJ databases">
        <title>Whole genome shotgun sequence of Rhizocola hellebori NBRC 109834.</title>
        <authorList>
            <person name="Komaki H."/>
            <person name="Tamura T."/>
        </authorList>
    </citation>
    <scope>NUCLEOTIDE SEQUENCE</scope>
    <source>
        <strain evidence="2">NBRC 109834</strain>
    </source>
</reference>
<accession>A0A8J3Q1I2</accession>
<dbReference type="PANTHER" id="PTHR42879">
    <property type="entry name" value="3-OXOACYL-(ACYL-CARRIER-PROTEIN) REDUCTASE"/>
    <property type="match status" value="1"/>
</dbReference>
<comment type="similarity">
    <text evidence="1">Belongs to the short-chain dehydrogenases/reductases (SDR) family.</text>
</comment>
<name>A0A8J3Q1I2_9ACTN</name>
<dbReference type="PRINTS" id="PR00081">
    <property type="entry name" value="GDHRDH"/>
</dbReference>
<dbReference type="Pfam" id="PF13561">
    <property type="entry name" value="adh_short_C2"/>
    <property type="match status" value="1"/>
</dbReference>
<comment type="caution">
    <text evidence="2">The sequence shown here is derived from an EMBL/GenBank/DDBJ whole genome shotgun (WGS) entry which is preliminary data.</text>
</comment>
<dbReference type="InterPro" id="IPR002347">
    <property type="entry name" value="SDR_fam"/>
</dbReference>
<gene>
    <name evidence="2" type="ORF">Rhe02_01400</name>
</gene>
<dbReference type="CDD" id="cd05233">
    <property type="entry name" value="SDR_c"/>
    <property type="match status" value="1"/>
</dbReference>